<feature type="compositionally biased region" description="Polar residues" evidence="8">
    <location>
        <begin position="164"/>
        <end position="201"/>
    </location>
</feature>
<evidence type="ECO:0000256" key="5">
    <source>
        <dbReference type="ARBA" id="ARBA00023136"/>
    </source>
</evidence>
<name>A0A8H4QM03_9AGAR</name>
<evidence type="ECO:0000256" key="4">
    <source>
        <dbReference type="ARBA" id="ARBA00023006"/>
    </source>
</evidence>
<evidence type="ECO:0000256" key="7">
    <source>
        <dbReference type="SAM" id="Coils"/>
    </source>
</evidence>
<evidence type="ECO:0000256" key="3">
    <source>
        <dbReference type="ARBA" id="ARBA00022490"/>
    </source>
</evidence>
<proteinExistence type="inferred from homology"/>
<evidence type="ECO:0000256" key="8">
    <source>
        <dbReference type="SAM" id="MobiDB-lite"/>
    </source>
</evidence>
<keyword evidence="11" id="KW-1185">Reference proteome</keyword>
<dbReference type="PANTHER" id="PTHR28005">
    <property type="entry name" value="AUTOPHAGY-RELATED PROTEIN 17"/>
    <property type="match status" value="1"/>
</dbReference>
<feature type="coiled-coil region" evidence="7">
    <location>
        <begin position="83"/>
        <end position="110"/>
    </location>
</feature>
<keyword evidence="4 6" id="KW-0072">Autophagy</keyword>
<comment type="function">
    <text evidence="6">Autophagy-specific protein that functions in response to autophagy-inducing signals as a scaffold to recruit other ATG proteins to organize preautophagosomal structure (PAS) formation. Modulates the timing and magnitude of the autophagy response, such as the size of the sequestering vesicles. Plays particularly a role in pexophagy and nucleophagy.</text>
</comment>
<keyword evidence="7" id="KW-0175">Coiled coil</keyword>
<comment type="similarity">
    <text evidence="1 6">Belongs to the ATG17 family.</text>
</comment>
<organism evidence="10 11">
    <name type="scientific">Agrocybe pediades</name>
    <dbReference type="NCBI Taxonomy" id="84607"/>
    <lineage>
        <taxon>Eukaryota</taxon>
        <taxon>Fungi</taxon>
        <taxon>Dikarya</taxon>
        <taxon>Basidiomycota</taxon>
        <taxon>Agaricomycotina</taxon>
        <taxon>Agaricomycetes</taxon>
        <taxon>Agaricomycetidae</taxon>
        <taxon>Agaricales</taxon>
        <taxon>Agaricineae</taxon>
        <taxon>Strophariaceae</taxon>
        <taxon>Agrocybe</taxon>
    </lineage>
</organism>
<feature type="compositionally biased region" description="Polar residues" evidence="8">
    <location>
        <begin position="135"/>
        <end position="149"/>
    </location>
</feature>
<evidence type="ECO:0000256" key="1">
    <source>
        <dbReference type="ARBA" id="ARBA00006259"/>
    </source>
</evidence>
<dbReference type="GO" id="GO:0060090">
    <property type="term" value="F:molecular adaptor activity"/>
    <property type="evidence" value="ECO:0007669"/>
    <property type="project" value="TreeGrafter"/>
</dbReference>
<sequence>MSDANHVSSSPSQLTTPVMGTMNLSSQPHLVSLVLQSKKALQHGEFLCTKAHSASNASAQASVDVLALDAKVRWIVEAVVEQLQLAANVAKTIEEKRAQLLRQVNEWDTERTRHGDALDDILESLGAQVVPPDFHQQSSDSSLFGSQHSADLEEELTKSKSHDSVSPGTSPNGQKYGPDSSTLRNHRASTSPVSPSATIRRNGSLRKNDNLAQSQAQLKGKIKHVNGSTEGRHRKKEDRKHWKTLRDFVDDQAIENVLETVENDRSALDYVLGKTDDYPEILGRTIQAIRAQLPFPDVSNAESLKRIQDIIVEQENIAHSMAELLESLAGHYDGMESALKDIENGETFTEEELQIMNRDTEELHAIMNEMQQSAETIESYQGKLVARKEVLEKDLEHLSSVLDDLDELGDIMAEMLQTQETVEVQVSEELRHLYDHLDALQNTFHTPYVKYRTAFTKLLLEMERRRKYKESAESIVREENHVRERFNVEYGDSLPLDLCLYVANSPTRWEIVPCEGSAPEIIPSIDSDLIAHARERMGQLGAENL</sequence>
<dbReference type="InterPro" id="IPR045326">
    <property type="entry name" value="ATG17-like_dom"/>
</dbReference>
<feature type="domain" description="Autophagy protein ATG17-like" evidence="9">
    <location>
        <begin position="41"/>
        <end position="478"/>
    </location>
</feature>
<dbReference type="Proteomes" id="UP000521872">
    <property type="component" value="Unassembled WGS sequence"/>
</dbReference>
<keyword evidence="5" id="KW-0472">Membrane</keyword>
<dbReference type="PANTHER" id="PTHR28005:SF1">
    <property type="entry name" value="AUTOPHAGY-RELATED PROTEIN 17"/>
    <property type="match status" value="1"/>
</dbReference>
<dbReference type="GO" id="GO:0000045">
    <property type="term" value="P:autophagosome assembly"/>
    <property type="evidence" value="ECO:0007669"/>
    <property type="project" value="TreeGrafter"/>
</dbReference>
<reference evidence="10 11" key="1">
    <citation type="submission" date="2019-12" db="EMBL/GenBank/DDBJ databases">
        <authorList>
            <person name="Floudas D."/>
            <person name="Bentzer J."/>
            <person name="Ahren D."/>
            <person name="Johansson T."/>
            <person name="Persson P."/>
            <person name="Tunlid A."/>
        </authorList>
    </citation>
    <scope>NUCLEOTIDE SEQUENCE [LARGE SCALE GENOMIC DNA]</scope>
    <source>
        <strain evidence="10 11">CBS 102.39</strain>
    </source>
</reference>
<dbReference type="GO" id="GO:0030295">
    <property type="term" value="F:protein kinase activator activity"/>
    <property type="evidence" value="ECO:0007669"/>
    <property type="project" value="TreeGrafter"/>
</dbReference>
<dbReference type="GO" id="GO:0000422">
    <property type="term" value="P:autophagy of mitochondrion"/>
    <property type="evidence" value="ECO:0007669"/>
    <property type="project" value="TreeGrafter"/>
</dbReference>
<evidence type="ECO:0000256" key="6">
    <source>
        <dbReference type="RuleBase" id="RU368080"/>
    </source>
</evidence>
<feature type="region of interest" description="Disordered" evidence="8">
    <location>
        <begin position="131"/>
        <end position="238"/>
    </location>
</feature>
<dbReference type="GO" id="GO:0034045">
    <property type="term" value="C:phagophore assembly site membrane"/>
    <property type="evidence" value="ECO:0007669"/>
    <property type="project" value="UniProtKB-SubCell"/>
</dbReference>
<accession>A0A8H4QM03</accession>
<dbReference type="Pfam" id="PF04108">
    <property type="entry name" value="ATG17_like"/>
    <property type="match status" value="1"/>
</dbReference>
<evidence type="ECO:0000259" key="9">
    <source>
        <dbReference type="Pfam" id="PF04108"/>
    </source>
</evidence>
<keyword evidence="3 6" id="KW-0963">Cytoplasm</keyword>
<dbReference type="GO" id="GO:0034727">
    <property type="term" value="P:piecemeal microautophagy of the nucleus"/>
    <property type="evidence" value="ECO:0007669"/>
    <property type="project" value="TreeGrafter"/>
</dbReference>
<comment type="caution">
    <text evidence="10">The sequence shown here is derived from an EMBL/GenBank/DDBJ whole genome shotgun (WGS) entry which is preliminary data.</text>
</comment>
<evidence type="ECO:0000313" key="11">
    <source>
        <dbReference type="Proteomes" id="UP000521872"/>
    </source>
</evidence>
<dbReference type="AlphaFoldDB" id="A0A8H4QM03"/>
<dbReference type="InterPro" id="IPR007240">
    <property type="entry name" value="Atg17"/>
</dbReference>
<dbReference type="EMBL" id="JAACJL010000045">
    <property type="protein sequence ID" value="KAF4613592.1"/>
    <property type="molecule type" value="Genomic_DNA"/>
</dbReference>
<evidence type="ECO:0000313" key="10">
    <source>
        <dbReference type="EMBL" id="KAF4613592.1"/>
    </source>
</evidence>
<comment type="subcellular location">
    <subcellularLocation>
        <location evidence="6">Cytoplasm</location>
    </subcellularLocation>
    <subcellularLocation>
        <location evidence="6">Preautophagosomal structure membrane</location>
        <topology evidence="6">Peripheral membrane protein</topology>
    </subcellularLocation>
</comment>
<dbReference type="GO" id="GO:1990316">
    <property type="term" value="C:Atg1/ULK1 kinase complex"/>
    <property type="evidence" value="ECO:0007669"/>
    <property type="project" value="TreeGrafter"/>
</dbReference>
<feature type="region of interest" description="Disordered" evidence="8">
    <location>
        <begin position="1"/>
        <end position="21"/>
    </location>
</feature>
<evidence type="ECO:0000256" key="2">
    <source>
        <dbReference type="ARBA" id="ARBA00013806"/>
    </source>
</evidence>
<protein>
    <recommendedName>
        <fullName evidence="2 6">Autophagy-related protein 17</fullName>
    </recommendedName>
</protein>
<gene>
    <name evidence="10" type="ORF">D9613_007894</name>
</gene>